<sequence length="198" mass="23458">MSLKQTYNEALLVNELMQGNKKAFRKLFDTYSNDLYKFSLSMVCSKVYAEEIVQDVFLKVWIKRASLNPEMSFKSYLFTITRNQNIKFLKKAANNRKLREEIFYKSQKFASSTELYIRESELELLKQEALDKLSPKRRIIFEMSRNEGKSYEDIANELGISANTVRNQMSKALETLRLFLIENKDIGLVLLLFYRRWL</sequence>
<reference evidence="9" key="1">
    <citation type="submission" date="2023-07" db="EMBL/GenBank/DDBJ databases">
        <title>Two novel species in the genus Flavivirga.</title>
        <authorList>
            <person name="Kwon K."/>
        </authorList>
    </citation>
    <scope>NUCLEOTIDE SEQUENCE</scope>
    <source>
        <strain evidence="9">KCTC 52353</strain>
    </source>
</reference>
<evidence type="ECO:0000313" key="9">
    <source>
        <dbReference type="EMBL" id="MDO5972354.1"/>
    </source>
</evidence>
<keyword evidence="10" id="KW-1185">Reference proteome</keyword>
<organism evidence="9 10">
    <name type="scientific">Flavivirga aquimarina</name>
    <dbReference type="NCBI Taxonomy" id="2027862"/>
    <lineage>
        <taxon>Bacteria</taxon>
        <taxon>Pseudomonadati</taxon>
        <taxon>Bacteroidota</taxon>
        <taxon>Flavobacteriia</taxon>
        <taxon>Flavobacteriales</taxon>
        <taxon>Flavobacteriaceae</taxon>
        <taxon>Flavivirga</taxon>
    </lineage>
</organism>
<dbReference type="InterPro" id="IPR013249">
    <property type="entry name" value="RNA_pol_sigma70_r4_t2"/>
</dbReference>
<dbReference type="Proteomes" id="UP001176883">
    <property type="component" value="Unassembled WGS sequence"/>
</dbReference>
<evidence type="ECO:0000256" key="4">
    <source>
        <dbReference type="ARBA" id="ARBA00023125"/>
    </source>
</evidence>
<evidence type="ECO:0000256" key="3">
    <source>
        <dbReference type="ARBA" id="ARBA00023082"/>
    </source>
</evidence>
<dbReference type="InterPro" id="IPR039425">
    <property type="entry name" value="RNA_pol_sigma-70-like"/>
</dbReference>
<proteinExistence type="inferred from homology"/>
<dbReference type="InterPro" id="IPR036388">
    <property type="entry name" value="WH-like_DNA-bd_sf"/>
</dbReference>
<dbReference type="SUPFAM" id="SSF88946">
    <property type="entry name" value="Sigma2 domain of RNA polymerase sigma factors"/>
    <property type="match status" value="1"/>
</dbReference>
<dbReference type="InterPro" id="IPR014284">
    <property type="entry name" value="RNA_pol_sigma-70_dom"/>
</dbReference>
<evidence type="ECO:0000259" key="8">
    <source>
        <dbReference type="Pfam" id="PF08281"/>
    </source>
</evidence>
<dbReference type="Pfam" id="PF04542">
    <property type="entry name" value="Sigma70_r2"/>
    <property type="match status" value="1"/>
</dbReference>
<evidence type="ECO:0000313" key="10">
    <source>
        <dbReference type="Proteomes" id="UP001176883"/>
    </source>
</evidence>
<dbReference type="Pfam" id="PF08281">
    <property type="entry name" value="Sigma70_r4_2"/>
    <property type="match status" value="1"/>
</dbReference>
<keyword evidence="3 6" id="KW-0731">Sigma factor</keyword>
<comment type="caution">
    <text evidence="9">The sequence shown here is derived from an EMBL/GenBank/DDBJ whole genome shotgun (WGS) entry which is preliminary data.</text>
</comment>
<name>A0ABT8WH63_9FLAO</name>
<dbReference type="InterPro" id="IPR013324">
    <property type="entry name" value="RNA_pol_sigma_r3/r4-like"/>
</dbReference>
<dbReference type="NCBIfam" id="TIGR02985">
    <property type="entry name" value="Sig70_bacteroi1"/>
    <property type="match status" value="1"/>
</dbReference>
<dbReference type="PANTHER" id="PTHR43133">
    <property type="entry name" value="RNA POLYMERASE ECF-TYPE SIGMA FACTO"/>
    <property type="match status" value="1"/>
</dbReference>
<evidence type="ECO:0000256" key="1">
    <source>
        <dbReference type="ARBA" id="ARBA00010641"/>
    </source>
</evidence>
<feature type="domain" description="RNA polymerase sigma factor 70 region 4 type 2" evidence="8">
    <location>
        <begin position="127"/>
        <end position="176"/>
    </location>
</feature>
<dbReference type="RefSeq" id="WP_303280095.1">
    <property type="nucleotide sequence ID" value="NZ_JAUOEK010000184.1"/>
</dbReference>
<dbReference type="InterPro" id="IPR007627">
    <property type="entry name" value="RNA_pol_sigma70_r2"/>
</dbReference>
<dbReference type="Gene3D" id="1.10.1740.10">
    <property type="match status" value="1"/>
</dbReference>
<dbReference type="EMBL" id="JAUOEK010000184">
    <property type="protein sequence ID" value="MDO5972354.1"/>
    <property type="molecule type" value="Genomic_DNA"/>
</dbReference>
<dbReference type="CDD" id="cd06171">
    <property type="entry name" value="Sigma70_r4"/>
    <property type="match status" value="1"/>
</dbReference>
<dbReference type="PANTHER" id="PTHR43133:SF46">
    <property type="entry name" value="RNA POLYMERASE SIGMA-70 FACTOR ECF SUBFAMILY"/>
    <property type="match status" value="1"/>
</dbReference>
<keyword evidence="5 6" id="KW-0804">Transcription</keyword>
<keyword evidence="4 6" id="KW-0238">DNA-binding</keyword>
<dbReference type="NCBIfam" id="TIGR02937">
    <property type="entry name" value="sigma70-ECF"/>
    <property type="match status" value="1"/>
</dbReference>
<keyword evidence="2 6" id="KW-0805">Transcription regulation</keyword>
<evidence type="ECO:0000256" key="2">
    <source>
        <dbReference type="ARBA" id="ARBA00023015"/>
    </source>
</evidence>
<dbReference type="PROSITE" id="PS01063">
    <property type="entry name" value="SIGMA70_ECF"/>
    <property type="match status" value="1"/>
</dbReference>
<comment type="similarity">
    <text evidence="1 6">Belongs to the sigma-70 factor family. ECF subfamily.</text>
</comment>
<evidence type="ECO:0000256" key="5">
    <source>
        <dbReference type="ARBA" id="ARBA00023163"/>
    </source>
</evidence>
<dbReference type="Gene3D" id="1.10.10.10">
    <property type="entry name" value="Winged helix-like DNA-binding domain superfamily/Winged helix DNA-binding domain"/>
    <property type="match status" value="1"/>
</dbReference>
<protein>
    <recommendedName>
        <fullName evidence="6">RNA polymerase sigma factor</fullName>
    </recommendedName>
</protein>
<dbReference type="InterPro" id="IPR000838">
    <property type="entry name" value="RNA_pol_sigma70_ECF_CS"/>
</dbReference>
<dbReference type="InterPro" id="IPR013325">
    <property type="entry name" value="RNA_pol_sigma_r2"/>
</dbReference>
<feature type="domain" description="RNA polymerase sigma-70 region 2" evidence="7">
    <location>
        <begin position="27"/>
        <end position="93"/>
    </location>
</feature>
<dbReference type="InterPro" id="IPR014327">
    <property type="entry name" value="RNA_pol_sigma70_bacteroid"/>
</dbReference>
<dbReference type="SUPFAM" id="SSF88659">
    <property type="entry name" value="Sigma3 and sigma4 domains of RNA polymerase sigma factors"/>
    <property type="match status" value="1"/>
</dbReference>
<gene>
    <name evidence="9" type="ORF">Q4Q35_21345</name>
</gene>
<evidence type="ECO:0000256" key="6">
    <source>
        <dbReference type="RuleBase" id="RU000716"/>
    </source>
</evidence>
<evidence type="ECO:0000259" key="7">
    <source>
        <dbReference type="Pfam" id="PF04542"/>
    </source>
</evidence>
<accession>A0ABT8WH63</accession>